<dbReference type="SUPFAM" id="SSF89562">
    <property type="entry name" value="RraA-like"/>
    <property type="match status" value="1"/>
</dbReference>
<keyword evidence="1" id="KW-0732">Signal</keyword>
<dbReference type="EMBL" id="JAVRHO010000004">
    <property type="protein sequence ID" value="MDT0645807.1"/>
    <property type="molecule type" value="Genomic_DNA"/>
</dbReference>
<reference evidence="2 3" key="1">
    <citation type="submission" date="2023-09" db="EMBL/GenBank/DDBJ databases">
        <authorList>
            <person name="Rey-Velasco X."/>
        </authorList>
    </citation>
    <scope>NUCLEOTIDE SEQUENCE [LARGE SCALE GENOMIC DNA]</scope>
    <source>
        <strain evidence="2 3">F260</strain>
    </source>
</reference>
<evidence type="ECO:0000313" key="2">
    <source>
        <dbReference type="EMBL" id="MDT0645807.1"/>
    </source>
</evidence>
<feature type="signal peptide" evidence="1">
    <location>
        <begin position="1"/>
        <end position="21"/>
    </location>
</feature>
<dbReference type="Pfam" id="PF03737">
    <property type="entry name" value="RraA-like"/>
    <property type="match status" value="1"/>
</dbReference>
<keyword evidence="3" id="KW-1185">Reference proteome</keyword>
<accession>A0ABU3CHS7</accession>
<proteinExistence type="predicted"/>
<dbReference type="RefSeq" id="WP_311493992.1">
    <property type="nucleotide sequence ID" value="NZ_JAVRHO010000004.1"/>
</dbReference>
<organism evidence="2 3">
    <name type="scientific">Autumnicola lenta</name>
    <dbReference type="NCBI Taxonomy" id="3075593"/>
    <lineage>
        <taxon>Bacteria</taxon>
        <taxon>Pseudomonadati</taxon>
        <taxon>Bacteroidota</taxon>
        <taxon>Flavobacteriia</taxon>
        <taxon>Flavobacteriales</taxon>
        <taxon>Flavobacteriaceae</taxon>
        <taxon>Autumnicola</taxon>
    </lineage>
</organism>
<sequence length="295" mass="32673">MKSVLLLLVALISFNSPNTIAQNSPNDSDGSDVSDEVLLELYRGARVNDVVDGLVTVGYMDVGVMDPKIAPLWRDVQTMEHRISGIAVTARYAPTNRPRNAGSDLTKPENYEDYRNWRGMWYSTLAGESFNEHIKEGSVVVIDNQDDNDAGSTGSKNILDWQERGMVGLVAVGGVRDLDEIILQRNPVYMNYEERGRGERIGRNELLDVQAPVVVGGVLVYPGDVVVADTDGVVVVPRRVAARVGQIAYQELIADIEGRRELYEKLGREIDETVANRPSPEEFFRSLGLPEDPNK</sequence>
<evidence type="ECO:0008006" key="4">
    <source>
        <dbReference type="Google" id="ProtNLM"/>
    </source>
</evidence>
<evidence type="ECO:0000313" key="3">
    <source>
        <dbReference type="Proteomes" id="UP001245285"/>
    </source>
</evidence>
<evidence type="ECO:0000256" key="1">
    <source>
        <dbReference type="SAM" id="SignalP"/>
    </source>
</evidence>
<dbReference type="Proteomes" id="UP001245285">
    <property type="component" value="Unassembled WGS sequence"/>
</dbReference>
<dbReference type="Gene3D" id="3.50.30.40">
    <property type="entry name" value="Ribonuclease E inhibitor RraA/RraA-like"/>
    <property type="match status" value="1"/>
</dbReference>
<dbReference type="InterPro" id="IPR005493">
    <property type="entry name" value="RraA/RraA-like"/>
</dbReference>
<name>A0ABU3CHS7_9FLAO</name>
<dbReference type="InterPro" id="IPR036704">
    <property type="entry name" value="RraA/RraA-like_sf"/>
</dbReference>
<dbReference type="PANTHER" id="PTHR33254:SF16">
    <property type="entry name" value="BLR3842 PROTEIN"/>
    <property type="match status" value="1"/>
</dbReference>
<feature type="chain" id="PRO_5045450533" description="Dimethylmenaquinone methyltransferase" evidence="1">
    <location>
        <begin position="22"/>
        <end position="295"/>
    </location>
</feature>
<comment type="caution">
    <text evidence="2">The sequence shown here is derived from an EMBL/GenBank/DDBJ whole genome shotgun (WGS) entry which is preliminary data.</text>
</comment>
<dbReference type="PANTHER" id="PTHR33254">
    <property type="entry name" value="4-HYDROXY-4-METHYL-2-OXOGLUTARATE ALDOLASE 3-RELATED"/>
    <property type="match status" value="1"/>
</dbReference>
<gene>
    <name evidence="2" type="ORF">RM545_03830</name>
</gene>
<protein>
    <recommendedName>
        <fullName evidence="4">Dimethylmenaquinone methyltransferase</fullName>
    </recommendedName>
</protein>